<dbReference type="PANTHER" id="PTHR23514:SF3">
    <property type="entry name" value="BYPASS OF STOP CODON PROTEIN 6"/>
    <property type="match status" value="1"/>
</dbReference>
<comment type="similarity">
    <text evidence="2">Belongs to the major facilitator superfamily.</text>
</comment>
<feature type="transmembrane region" description="Helical" evidence="7">
    <location>
        <begin position="128"/>
        <end position="147"/>
    </location>
</feature>
<feature type="transmembrane region" description="Helical" evidence="7">
    <location>
        <begin position="43"/>
        <end position="63"/>
    </location>
</feature>
<dbReference type="SUPFAM" id="SSF103473">
    <property type="entry name" value="MFS general substrate transporter"/>
    <property type="match status" value="1"/>
</dbReference>
<keyword evidence="6 7" id="KW-0472">Membrane</keyword>
<accession>A0ABS2ZF58</accession>
<dbReference type="EMBL" id="JAFHKS010000044">
    <property type="protein sequence ID" value="MBN3546833.1"/>
    <property type="molecule type" value="Genomic_DNA"/>
</dbReference>
<evidence type="ECO:0000256" key="5">
    <source>
        <dbReference type="ARBA" id="ARBA00022989"/>
    </source>
</evidence>
<evidence type="ECO:0000256" key="7">
    <source>
        <dbReference type="SAM" id="Phobius"/>
    </source>
</evidence>
<name>A0ABS2ZF58_9BACL</name>
<dbReference type="Proteomes" id="UP001319060">
    <property type="component" value="Unassembled WGS sequence"/>
</dbReference>
<feature type="transmembrane region" description="Helical" evidence="7">
    <location>
        <begin position="305"/>
        <end position="325"/>
    </location>
</feature>
<feature type="transmembrane region" description="Helical" evidence="7">
    <location>
        <begin position="370"/>
        <end position="386"/>
    </location>
</feature>
<dbReference type="Pfam" id="PF07690">
    <property type="entry name" value="MFS_1"/>
    <property type="match status" value="1"/>
</dbReference>
<proteinExistence type="inferred from homology"/>
<organism evidence="9 10">
    <name type="scientific">Fictibacillus barbaricus</name>
    <dbReference type="NCBI Taxonomy" id="182136"/>
    <lineage>
        <taxon>Bacteria</taxon>
        <taxon>Bacillati</taxon>
        <taxon>Bacillota</taxon>
        <taxon>Bacilli</taxon>
        <taxon>Bacillales</taxon>
        <taxon>Fictibacillaceae</taxon>
        <taxon>Fictibacillus</taxon>
    </lineage>
</organism>
<evidence type="ECO:0000256" key="1">
    <source>
        <dbReference type="ARBA" id="ARBA00004651"/>
    </source>
</evidence>
<feature type="transmembrane region" description="Helical" evidence="7">
    <location>
        <begin position="94"/>
        <end position="116"/>
    </location>
</feature>
<gene>
    <name evidence="9" type="ORF">JYA64_16115</name>
</gene>
<dbReference type="InterPro" id="IPR036259">
    <property type="entry name" value="MFS_trans_sf"/>
</dbReference>
<comment type="subcellular location">
    <subcellularLocation>
        <location evidence="1">Cell membrane</location>
        <topology evidence="1">Multi-pass membrane protein</topology>
    </subcellularLocation>
</comment>
<evidence type="ECO:0000256" key="3">
    <source>
        <dbReference type="ARBA" id="ARBA00022448"/>
    </source>
</evidence>
<feature type="transmembrane region" description="Helical" evidence="7">
    <location>
        <begin position="257"/>
        <end position="276"/>
    </location>
</feature>
<reference evidence="9 10" key="1">
    <citation type="submission" date="2021-01" db="EMBL/GenBank/DDBJ databases">
        <title>Genome Sequencing of Type Strains.</title>
        <authorList>
            <person name="Lemaire J.F."/>
            <person name="Inderbitzin P."/>
            <person name="Collins S.B."/>
            <person name="Wespe N."/>
            <person name="Knight-Connoni V."/>
        </authorList>
    </citation>
    <scope>NUCLEOTIDE SEQUENCE [LARGE SCALE GENOMIC DNA]</scope>
    <source>
        <strain evidence="9 10">DSM 14730</strain>
    </source>
</reference>
<feature type="domain" description="Major facilitator superfamily (MFS) profile" evidence="8">
    <location>
        <begin position="5"/>
        <end position="397"/>
    </location>
</feature>
<dbReference type="Gene3D" id="1.20.1250.20">
    <property type="entry name" value="MFS general substrate transporter like domains"/>
    <property type="match status" value="1"/>
</dbReference>
<dbReference type="InterPro" id="IPR020846">
    <property type="entry name" value="MFS_dom"/>
</dbReference>
<keyword evidence="5 7" id="KW-1133">Transmembrane helix</keyword>
<protein>
    <submittedName>
        <fullName evidence="9">MFS transporter</fullName>
    </submittedName>
</protein>
<keyword evidence="10" id="KW-1185">Reference proteome</keyword>
<keyword evidence="3" id="KW-0813">Transport</keyword>
<dbReference type="PANTHER" id="PTHR23514">
    <property type="entry name" value="BYPASS OF STOP CODON PROTEIN 6"/>
    <property type="match status" value="1"/>
</dbReference>
<feature type="transmembrane region" description="Helical" evidence="7">
    <location>
        <begin position="70"/>
        <end position="88"/>
    </location>
</feature>
<dbReference type="PROSITE" id="PS50850">
    <property type="entry name" value="MFS"/>
    <property type="match status" value="1"/>
</dbReference>
<feature type="transmembrane region" description="Helical" evidence="7">
    <location>
        <begin position="218"/>
        <end position="237"/>
    </location>
</feature>
<comment type="caution">
    <text evidence="9">The sequence shown here is derived from an EMBL/GenBank/DDBJ whole genome shotgun (WGS) entry which is preliminary data.</text>
</comment>
<feature type="transmembrane region" description="Helical" evidence="7">
    <location>
        <begin position="346"/>
        <end position="364"/>
    </location>
</feature>
<evidence type="ECO:0000259" key="8">
    <source>
        <dbReference type="PROSITE" id="PS50850"/>
    </source>
</evidence>
<dbReference type="RefSeq" id="WP_188401126.1">
    <property type="nucleotide sequence ID" value="NZ_BMCE01000001.1"/>
</dbReference>
<dbReference type="InterPro" id="IPR051788">
    <property type="entry name" value="MFS_Transporter"/>
</dbReference>
<keyword evidence="4 7" id="KW-0812">Transmembrane</keyword>
<evidence type="ECO:0000313" key="10">
    <source>
        <dbReference type="Proteomes" id="UP001319060"/>
    </source>
</evidence>
<sequence length="414" mass="44982">MATFFLVIIYLAFISLGLPDSLLGVSWSMMQPEFGARLETAGLLFMTIAGGTIISSFVSGTLLKRFGTGIVTFISCFMTAAALLGFYYAPSLIWLFLFAIPLGLGAGAVDAGLNNYVATHYKAQHMSWLHCFWGIGATMGPVIMAQFISEQNSWRNGYIAIAGLQFALVMILFFTLPLWNKISENSKINATKRQEEINDGIGGDTKHQKPIQIKGVKLALVSFLFYCGTEATMGLWGSSFLVNVKGLSVGVAAKWVSLYYAGITIGRFITGFITLWMSSQLLIRIGQITALAGTILLLLPLPSIFSMIGFILIGLGLAPIFPCMLHETPARFGKDHSQTIMGYQMAVAYTGSTFLPPLFGFMAANSTIGIFPFVVAGFVAIMLLGSEKLTSLLNKNRWSSREDFLNGGKTTFGE</sequence>
<evidence type="ECO:0000256" key="2">
    <source>
        <dbReference type="ARBA" id="ARBA00008335"/>
    </source>
</evidence>
<feature type="transmembrane region" description="Helical" evidence="7">
    <location>
        <begin position="159"/>
        <end position="179"/>
    </location>
</feature>
<evidence type="ECO:0000256" key="4">
    <source>
        <dbReference type="ARBA" id="ARBA00022692"/>
    </source>
</evidence>
<dbReference type="InterPro" id="IPR011701">
    <property type="entry name" value="MFS"/>
</dbReference>
<evidence type="ECO:0000256" key="6">
    <source>
        <dbReference type="ARBA" id="ARBA00023136"/>
    </source>
</evidence>
<evidence type="ECO:0000313" key="9">
    <source>
        <dbReference type="EMBL" id="MBN3546833.1"/>
    </source>
</evidence>